<protein>
    <recommendedName>
        <fullName evidence="2">C2H2-type domain-containing protein</fullName>
    </recommendedName>
</protein>
<comment type="caution">
    <text evidence="3">The sequence shown here is derived from an EMBL/GenBank/DDBJ whole genome shotgun (WGS) entry which is preliminary data.</text>
</comment>
<feature type="domain" description="C2H2-type" evidence="2">
    <location>
        <begin position="44"/>
        <end position="68"/>
    </location>
</feature>
<name>A0ABR3WBI3_9PEZI</name>
<proteinExistence type="predicted"/>
<accession>A0ABR3WBI3</accession>
<evidence type="ECO:0000256" key="1">
    <source>
        <dbReference type="SAM" id="MobiDB-lite"/>
    </source>
</evidence>
<keyword evidence="4" id="KW-1185">Reference proteome</keyword>
<feature type="region of interest" description="Disordered" evidence="1">
    <location>
        <begin position="178"/>
        <end position="203"/>
    </location>
</feature>
<evidence type="ECO:0000259" key="2">
    <source>
        <dbReference type="SMART" id="SM00355"/>
    </source>
</evidence>
<dbReference type="Gene3D" id="3.30.160.60">
    <property type="entry name" value="Classic Zinc Finger"/>
    <property type="match status" value="1"/>
</dbReference>
<dbReference type="Proteomes" id="UP001583177">
    <property type="component" value="Unassembled WGS sequence"/>
</dbReference>
<sequence>MNNQPGFTIPDFQDGAFYQELLGQPNPSEIANRLEHGKDDLLHNICAICSYVSTTKSDLEQHALNSGHLAFSCTCGAQFARSFCLTRHINSKIGPSFQCDLCDDKAFPRLDKLGDHLRRWHRLGVRALARYKRNSHKESASLSNGVVSPIPAAGGDFGQGYPVTPGFGLGSMSFGGFPSASSAEPSAASAECSTSPGSSTVSS</sequence>
<evidence type="ECO:0000313" key="4">
    <source>
        <dbReference type="Proteomes" id="UP001583177"/>
    </source>
</evidence>
<gene>
    <name evidence="3" type="ORF">Daus18300_010128</name>
</gene>
<feature type="domain" description="C2H2-type" evidence="2">
    <location>
        <begin position="97"/>
        <end position="121"/>
    </location>
</feature>
<dbReference type="EMBL" id="JAWRVE010000109">
    <property type="protein sequence ID" value="KAL1858016.1"/>
    <property type="molecule type" value="Genomic_DNA"/>
</dbReference>
<reference evidence="3 4" key="1">
    <citation type="journal article" date="2024" name="IMA Fungus">
        <title>IMA Genome - F19 : A genome assembly and annotation guide to empower mycologists, including annotated draft genome sequences of Ceratocystis pirilliformis, Diaporthe australafricana, Fusarium ophioides, Paecilomyces lecythidis, and Sporothrix stenoceras.</title>
        <authorList>
            <person name="Aylward J."/>
            <person name="Wilson A.M."/>
            <person name="Visagie C.M."/>
            <person name="Spraker J."/>
            <person name="Barnes I."/>
            <person name="Buitendag C."/>
            <person name="Ceriani C."/>
            <person name="Del Mar Angel L."/>
            <person name="du Plessis D."/>
            <person name="Fuchs T."/>
            <person name="Gasser K."/>
            <person name="Kramer D."/>
            <person name="Li W."/>
            <person name="Munsamy K."/>
            <person name="Piso A."/>
            <person name="Price J.L."/>
            <person name="Sonnekus B."/>
            <person name="Thomas C."/>
            <person name="van der Nest A."/>
            <person name="van Dijk A."/>
            <person name="van Heerden A."/>
            <person name="van Vuuren N."/>
            <person name="Yilmaz N."/>
            <person name="Duong T.A."/>
            <person name="van der Merwe N.A."/>
            <person name="Wingfield M.J."/>
            <person name="Wingfield B.D."/>
        </authorList>
    </citation>
    <scope>NUCLEOTIDE SEQUENCE [LARGE SCALE GENOMIC DNA]</scope>
    <source>
        <strain evidence="3 4">CMW 18300</strain>
    </source>
</reference>
<dbReference type="InterPro" id="IPR013087">
    <property type="entry name" value="Znf_C2H2_type"/>
</dbReference>
<organism evidence="3 4">
    <name type="scientific">Diaporthe australafricana</name>
    <dbReference type="NCBI Taxonomy" id="127596"/>
    <lineage>
        <taxon>Eukaryota</taxon>
        <taxon>Fungi</taxon>
        <taxon>Dikarya</taxon>
        <taxon>Ascomycota</taxon>
        <taxon>Pezizomycotina</taxon>
        <taxon>Sordariomycetes</taxon>
        <taxon>Sordariomycetidae</taxon>
        <taxon>Diaporthales</taxon>
        <taxon>Diaporthaceae</taxon>
        <taxon>Diaporthe</taxon>
    </lineage>
</organism>
<dbReference type="SMART" id="SM00355">
    <property type="entry name" value="ZnF_C2H2"/>
    <property type="match status" value="2"/>
</dbReference>
<evidence type="ECO:0000313" key="3">
    <source>
        <dbReference type="EMBL" id="KAL1858016.1"/>
    </source>
</evidence>